<sequence length="541" mass="60163">MADLTRNEKIALTMCGNRDKERGEGAGHANKGMQFEILRCNGSIAGIWRSFRDARREFRQEGGHVERLGEEGARGARVTYLKHVLWFLAAAPAQPQRLGGPGARALPAAAAWRFNFSREALTSPCHRTKNMARCTRANIHPSRSPLRPPRAAMRRVASRCVASFASRRHALRPCVLQEIRRRTLVYLRLETGLREDTGDILASRASRGLLKNEKSHNRYSRNVREQKIAGKRKIAAMQRTKERRCPTAINSSHSENELARSAEDFSWANDGGRRGASFSYLTREPGRKARARTGCNARGLNVETPAENSRYALLTRESSPVQEIKRVAHTHGRTEPTRDAVAKRCDLFENRSRLKSSTLRHACNIATEFCVRVGAANEARRLTEAAEYNLAEEEVTSPSHPRRAASRAARVRALGWGCWPSWTVRSQRERERDGESARRGEEGVDGGGRAAHSSRPRRQLPTDLSSGTCRSGAMSFCTFLLSAESSASPRGQKVPQDRRAAPRRAGGRSTGALLLHPLVNRDRLARHCALVGRCDPGVLPL</sequence>
<proteinExistence type="predicted"/>
<evidence type="ECO:0000256" key="1">
    <source>
        <dbReference type="SAM" id="MobiDB-lite"/>
    </source>
</evidence>
<feature type="region of interest" description="Disordered" evidence="1">
    <location>
        <begin position="237"/>
        <end position="256"/>
    </location>
</feature>
<evidence type="ECO:0000313" key="3">
    <source>
        <dbReference type="Proteomes" id="UP000310200"/>
    </source>
</evidence>
<keyword evidence="3" id="KW-1185">Reference proteome</keyword>
<evidence type="ECO:0000313" key="2">
    <source>
        <dbReference type="EMBL" id="TGZ53936.1"/>
    </source>
</evidence>
<feature type="compositionally biased region" description="Basic and acidic residues" evidence="1">
    <location>
        <begin position="427"/>
        <end position="442"/>
    </location>
</feature>
<feature type="region of interest" description="Disordered" evidence="1">
    <location>
        <begin position="427"/>
        <end position="468"/>
    </location>
</feature>
<comment type="caution">
    <text evidence="2">The sequence shown here is derived from an EMBL/GenBank/DDBJ whole genome shotgun (WGS) entry which is preliminary data.</text>
</comment>
<gene>
    <name evidence="2" type="ORF">DBV15_03553</name>
</gene>
<dbReference type="Proteomes" id="UP000310200">
    <property type="component" value="Unassembled WGS sequence"/>
</dbReference>
<organism evidence="2 3">
    <name type="scientific">Temnothorax longispinosus</name>
    <dbReference type="NCBI Taxonomy" id="300112"/>
    <lineage>
        <taxon>Eukaryota</taxon>
        <taxon>Metazoa</taxon>
        <taxon>Ecdysozoa</taxon>
        <taxon>Arthropoda</taxon>
        <taxon>Hexapoda</taxon>
        <taxon>Insecta</taxon>
        <taxon>Pterygota</taxon>
        <taxon>Neoptera</taxon>
        <taxon>Endopterygota</taxon>
        <taxon>Hymenoptera</taxon>
        <taxon>Apocrita</taxon>
        <taxon>Aculeata</taxon>
        <taxon>Formicoidea</taxon>
        <taxon>Formicidae</taxon>
        <taxon>Myrmicinae</taxon>
        <taxon>Temnothorax</taxon>
    </lineage>
</organism>
<dbReference type="EMBL" id="QBLH01000871">
    <property type="protein sequence ID" value="TGZ53936.1"/>
    <property type="molecule type" value="Genomic_DNA"/>
</dbReference>
<name>A0A4S2KWB2_9HYME</name>
<protein>
    <submittedName>
        <fullName evidence="2">Uncharacterized protein</fullName>
    </submittedName>
</protein>
<dbReference type="AlphaFoldDB" id="A0A4S2KWB2"/>
<accession>A0A4S2KWB2</accession>
<feature type="region of interest" description="Disordered" evidence="1">
    <location>
        <begin position="487"/>
        <end position="508"/>
    </location>
</feature>
<reference evidence="2 3" key="1">
    <citation type="journal article" date="2019" name="Philos. Trans. R. Soc. Lond., B, Biol. Sci.">
        <title>Ant behaviour and brain gene expression of defending hosts depend on the ecological success of the intruding social parasite.</title>
        <authorList>
            <person name="Kaur R."/>
            <person name="Stoldt M."/>
            <person name="Jongepier E."/>
            <person name="Feldmeyer B."/>
            <person name="Menzel F."/>
            <person name="Bornberg-Bauer E."/>
            <person name="Foitzik S."/>
        </authorList>
    </citation>
    <scope>NUCLEOTIDE SEQUENCE [LARGE SCALE GENOMIC DNA]</scope>
    <source>
        <tissue evidence="2">Whole body</tissue>
    </source>
</reference>